<evidence type="ECO:0000313" key="1">
    <source>
        <dbReference type="EMBL" id="KAJ9125839.1"/>
    </source>
</evidence>
<organism evidence="1 2">
    <name type="scientific">Naganishia onofrii</name>
    <dbReference type="NCBI Taxonomy" id="1851511"/>
    <lineage>
        <taxon>Eukaryota</taxon>
        <taxon>Fungi</taxon>
        <taxon>Dikarya</taxon>
        <taxon>Basidiomycota</taxon>
        <taxon>Agaricomycotina</taxon>
        <taxon>Tremellomycetes</taxon>
        <taxon>Filobasidiales</taxon>
        <taxon>Filobasidiaceae</taxon>
        <taxon>Naganishia</taxon>
    </lineage>
</organism>
<proteinExistence type="predicted"/>
<keyword evidence="2" id="KW-1185">Reference proteome</keyword>
<dbReference type="Proteomes" id="UP001234202">
    <property type="component" value="Unassembled WGS sequence"/>
</dbReference>
<protein>
    <submittedName>
        <fullName evidence="1">Uncharacterized protein</fullName>
    </submittedName>
</protein>
<dbReference type="EMBL" id="JASBWV010000007">
    <property type="protein sequence ID" value="KAJ9125839.1"/>
    <property type="molecule type" value="Genomic_DNA"/>
</dbReference>
<evidence type="ECO:0000313" key="2">
    <source>
        <dbReference type="Proteomes" id="UP001234202"/>
    </source>
</evidence>
<accession>A0ACC2XQU5</accession>
<sequence>MSVVPSRATMEAKLRILYGTGDARTGPTLNRPAYLTATLPSTDMPTQPSTSTHVTSKAAFDLTPARRDESDEDEELHCLCRKPEDGKTMIQCDDCDVWYHLACVKLRHVQVELIGKCQAFAKVKQERRSLESDNP</sequence>
<comment type="caution">
    <text evidence="1">The sequence shown here is derived from an EMBL/GenBank/DDBJ whole genome shotgun (WGS) entry which is preliminary data.</text>
</comment>
<reference evidence="1" key="1">
    <citation type="submission" date="2023-04" db="EMBL/GenBank/DDBJ databases">
        <title>Draft Genome sequencing of Naganishia species isolated from polar environments using Oxford Nanopore Technology.</title>
        <authorList>
            <person name="Leo P."/>
            <person name="Venkateswaran K."/>
        </authorList>
    </citation>
    <scope>NUCLEOTIDE SEQUENCE</scope>
    <source>
        <strain evidence="1">DBVPG 5303</strain>
    </source>
</reference>
<name>A0ACC2XQU5_9TREE</name>
<gene>
    <name evidence="1" type="ORF">QFC24_002623</name>
</gene>